<organism evidence="5 6">
    <name type="scientific">Calidifontibacter indicus</name>
    <dbReference type="NCBI Taxonomy" id="419650"/>
    <lineage>
        <taxon>Bacteria</taxon>
        <taxon>Bacillati</taxon>
        <taxon>Actinomycetota</taxon>
        <taxon>Actinomycetes</taxon>
        <taxon>Micrococcales</taxon>
        <taxon>Dermacoccaceae</taxon>
        <taxon>Calidifontibacter</taxon>
    </lineage>
</organism>
<gene>
    <name evidence="5" type="ORF">DFJ65_3061</name>
</gene>
<dbReference type="OrthoDB" id="2270427at2"/>
<dbReference type="InterPro" id="IPR048846">
    <property type="entry name" value="PaaX-like_central"/>
</dbReference>
<dbReference type="PIRSF" id="PIRSF020623">
    <property type="entry name" value="PaaX"/>
    <property type="match status" value="1"/>
</dbReference>
<evidence type="ECO:0000259" key="3">
    <source>
        <dbReference type="Pfam" id="PF08223"/>
    </source>
</evidence>
<dbReference type="PANTHER" id="PTHR30319:SF1">
    <property type="entry name" value="TRANSCRIPTIONAL REPRESSOR PAAX"/>
    <property type="match status" value="1"/>
</dbReference>
<name>A0A3D9UVI4_9MICO</name>
<dbReference type="EMBL" id="QTUA01000001">
    <property type="protein sequence ID" value="REF31970.1"/>
    <property type="molecule type" value="Genomic_DNA"/>
</dbReference>
<feature type="domain" description="Transcriptional repressor PaaX-like N-terminal" evidence="2">
    <location>
        <begin position="3"/>
        <end position="70"/>
    </location>
</feature>
<keyword evidence="6" id="KW-1185">Reference proteome</keyword>
<dbReference type="Pfam" id="PF20803">
    <property type="entry name" value="PaaX_M"/>
    <property type="match status" value="1"/>
</dbReference>
<dbReference type="Pfam" id="PF07848">
    <property type="entry name" value="PaaX"/>
    <property type="match status" value="1"/>
</dbReference>
<evidence type="ECO:0000259" key="4">
    <source>
        <dbReference type="Pfam" id="PF20803"/>
    </source>
</evidence>
<feature type="domain" description="Transcriptional repressor PaaX-like C-terminal" evidence="3">
    <location>
        <begin position="164"/>
        <end position="253"/>
    </location>
</feature>
<dbReference type="Pfam" id="PF08223">
    <property type="entry name" value="PaaX_C"/>
    <property type="match status" value="1"/>
</dbReference>
<comment type="caution">
    <text evidence="5">The sequence shown here is derived from an EMBL/GenBank/DDBJ whole genome shotgun (WGS) entry which is preliminary data.</text>
</comment>
<accession>A0A3D9UVI4</accession>
<protein>
    <submittedName>
        <fullName evidence="5">PaaX family transcriptional regulator</fullName>
    </submittedName>
</protein>
<feature type="region of interest" description="Disordered" evidence="1">
    <location>
        <begin position="261"/>
        <end position="281"/>
    </location>
</feature>
<proteinExistence type="predicted"/>
<dbReference type="InterPro" id="IPR012906">
    <property type="entry name" value="PaaX-like_N"/>
</dbReference>
<dbReference type="Gene3D" id="3.30.70.2650">
    <property type="match status" value="1"/>
</dbReference>
<dbReference type="AlphaFoldDB" id="A0A3D9UVI4"/>
<evidence type="ECO:0000313" key="6">
    <source>
        <dbReference type="Proteomes" id="UP000256253"/>
    </source>
</evidence>
<dbReference type="InterPro" id="IPR036388">
    <property type="entry name" value="WH-like_DNA-bd_sf"/>
</dbReference>
<reference evidence="5 6" key="1">
    <citation type="submission" date="2018-08" db="EMBL/GenBank/DDBJ databases">
        <title>Sequencing the genomes of 1000 actinobacteria strains.</title>
        <authorList>
            <person name="Klenk H.-P."/>
        </authorList>
    </citation>
    <scope>NUCLEOTIDE SEQUENCE [LARGE SCALE GENOMIC DNA]</scope>
    <source>
        <strain evidence="5 6">DSM 22967</strain>
    </source>
</reference>
<feature type="domain" description="Transcriptional repressor PaaX-like central Cas2-like" evidence="4">
    <location>
        <begin position="88"/>
        <end position="142"/>
    </location>
</feature>
<dbReference type="Gene3D" id="1.20.58.1460">
    <property type="match status" value="1"/>
</dbReference>
<sequence length="281" mass="30999">MLARSAVFDIYGDHLLGTTGWAPVAALVQLTGVVDVAPAATRTAISRMAREGWLDAETRSGVRGYALTSRARHRLGSAAQRIYADRTPEWDGEWHLVVVEHSADRSVRARVRGSMEYLGYARLAADTWVAPRPSDDLAETLGDGYREFRSRLTGDPVRFAAEMWDLDALAEAHNGYIRWLTDLVADLPDVDAAGDLECYTTRSLALHEWRKFLFTDPGLPLEVLPPDWPGSRASKQFRDVAACLRPGAAGYVDTCIRTALGRSTTDPTDGPNTEPNTEEIR</sequence>
<evidence type="ECO:0000256" key="1">
    <source>
        <dbReference type="SAM" id="MobiDB-lite"/>
    </source>
</evidence>
<dbReference type="GO" id="GO:0006351">
    <property type="term" value="P:DNA-templated transcription"/>
    <property type="evidence" value="ECO:0007669"/>
    <property type="project" value="InterPro"/>
</dbReference>
<dbReference type="PANTHER" id="PTHR30319">
    <property type="entry name" value="PHENYLACETIC ACID REGULATOR-RELATED TRANSCRIPTIONAL REPRESSOR"/>
    <property type="match status" value="1"/>
</dbReference>
<dbReference type="InterPro" id="IPR013225">
    <property type="entry name" value="PaaX_C"/>
</dbReference>
<dbReference type="Gene3D" id="1.10.10.10">
    <property type="entry name" value="Winged helix-like DNA-binding domain superfamily/Winged helix DNA-binding domain"/>
    <property type="match status" value="1"/>
</dbReference>
<feature type="compositionally biased region" description="Polar residues" evidence="1">
    <location>
        <begin position="261"/>
        <end position="275"/>
    </location>
</feature>
<dbReference type="InterPro" id="IPR011965">
    <property type="entry name" value="PaaX_trns_reg"/>
</dbReference>
<evidence type="ECO:0000313" key="5">
    <source>
        <dbReference type="EMBL" id="REF31970.1"/>
    </source>
</evidence>
<dbReference type="Proteomes" id="UP000256253">
    <property type="component" value="Unassembled WGS sequence"/>
</dbReference>
<dbReference type="RefSeq" id="WP_115923735.1">
    <property type="nucleotide sequence ID" value="NZ_QTUA01000001.1"/>
</dbReference>
<evidence type="ECO:0000259" key="2">
    <source>
        <dbReference type="Pfam" id="PF07848"/>
    </source>
</evidence>